<feature type="transmembrane region" description="Helical" evidence="10">
    <location>
        <begin position="275"/>
        <end position="296"/>
    </location>
</feature>
<dbReference type="OrthoDB" id="9775069at2"/>
<keyword evidence="5 10" id="KW-1003">Cell membrane</keyword>
<dbReference type="CDD" id="cd06261">
    <property type="entry name" value="TM_PBP2"/>
    <property type="match status" value="1"/>
</dbReference>
<proteinExistence type="inferred from homology"/>
<dbReference type="PANTHER" id="PTHR42922">
    <property type="entry name" value="PHOSPHATE TRANSPORT SYSTEM PERMEASE PROTEIN PSTA"/>
    <property type="match status" value="1"/>
</dbReference>
<keyword evidence="8 10" id="KW-1133">Transmembrane helix</keyword>
<comment type="function">
    <text evidence="1">Part of the binding-protein-dependent transport system for phosphate; probably responsible for the translocation of the substrate across the membrane.</text>
</comment>
<feature type="transmembrane region" description="Helical" evidence="10">
    <location>
        <begin position="193"/>
        <end position="220"/>
    </location>
</feature>
<feature type="transmembrane region" description="Helical" evidence="10">
    <location>
        <begin position="103"/>
        <end position="131"/>
    </location>
</feature>
<evidence type="ECO:0000256" key="7">
    <source>
        <dbReference type="ARBA" id="ARBA00022692"/>
    </source>
</evidence>
<evidence type="ECO:0000259" key="11">
    <source>
        <dbReference type="PROSITE" id="PS50928"/>
    </source>
</evidence>
<feature type="transmembrane region" description="Helical" evidence="10">
    <location>
        <begin position="43"/>
        <end position="64"/>
    </location>
</feature>
<evidence type="ECO:0000256" key="8">
    <source>
        <dbReference type="ARBA" id="ARBA00022989"/>
    </source>
</evidence>
<dbReference type="GO" id="GO:0005886">
    <property type="term" value="C:plasma membrane"/>
    <property type="evidence" value="ECO:0007669"/>
    <property type="project" value="UniProtKB-SubCell"/>
</dbReference>
<keyword evidence="9 10" id="KW-0472">Membrane</keyword>
<dbReference type="InterPro" id="IPR000515">
    <property type="entry name" value="MetI-like"/>
</dbReference>
<evidence type="ECO:0000256" key="9">
    <source>
        <dbReference type="ARBA" id="ARBA00023136"/>
    </source>
</evidence>
<evidence type="ECO:0000256" key="4">
    <source>
        <dbReference type="ARBA" id="ARBA00022448"/>
    </source>
</evidence>
<feature type="domain" description="ABC transmembrane type-1" evidence="11">
    <location>
        <begin position="156"/>
        <end position="364"/>
    </location>
</feature>
<dbReference type="InterPro" id="IPR035906">
    <property type="entry name" value="MetI-like_sf"/>
</dbReference>
<organism evidence="12 13">
    <name type="scientific">Leucobacter massiliensis</name>
    <dbReference type="NCBI Taxonomy" id="1686285"/>
    <lineage>
        <taxon>Bacteria</taxon>
        <taxon>Bacillati</taxon>
        <taxon>Actinomycetota</taxon>
        <taxon>Actinomycetes</taxon>
        <taxon>Micrococcales</taxon>
        <taxon>Microbacteriaceae</taxon>
        <taxon>Leucobacter</taxon>
    </lineage>
</organism>
<evidence type="ECO:0000256" key="1">
    <source>
        <dbReference type="ARBA" id="ARBA00003510"/>
    </source>
</evidence>
<accession>A0A2S9QPV9</accession>
<evidence type="ECO:0000256" key="5">
    <source>
        <dbReference type="ARBA" id="ARBA00022475"/>
    </source>
</evidence>
<dbReference type="Pfam" id="PF00528">
    <property type="entry name" value="BPD_transp_1"/>
    <property type="match status" value="1"/>
</dbReference>
<dbReference type="Gene3D" id="1.10.3720.10">
    <property type="entry name" value="MetI-like"/>
    <property type="match status" value="1"/>
</dbReference>
<gene>
    <name evidence="12" type="ORF">B4915_05825</name>
</gene>
<keyword evidence="13" id="KW-1185">Reference proteome</keyword>
<dbReference type="EMBL" id="MWZD01000015">
    <property type="protein sequence ID" value="PRI11623.1"/>
    <property type="molecule type" value="Genomic_DNA"/>
</dbReference>
<keyword evidence="6" id="KW-0592">Phosphate transport</keyword>
<keyword evidence="7 10" id="KW-0812">Transmembrane</keyword>
<dbReference type="InterPro" id="IPR051408">
    <property type="entry name" value="Phosphate_transprt_permease"/>
</dbReference>
<evidence type="ECO:0000256" key="3">
    <source>
        <dbReference type="ARBA" id="ARBA00007069"/>
    </source>
</evidence>
<dbReference type="NCBIfam" id="TIGR00974">
    <property type="entry name" value="3a0107s02c"/>
    <property type="match status" value="1"/>
</dbReference>
<evidence type="ECO:0000256" key="10">
    <source>
        <dbReference type="RuleBase" id="RU363043"/>
    </source>
</evidence>
<dbReference type="PROSITE" id="PS50928">
    <property type="entry name" value="ABC_TM1"/>
    <property type="match status" value="1"/>
</dbReference>
<comment type="subcellular location">
    <subcellularLocation>
        <location evidence="2 10">Cell membrane</location>
        <topology evidence="2 10">Multi-pass membrane protein</topology>
    </subcellularLocation>
</comment>
<feature type="transmembrane region" description="Helical" evidence="10">
    <location>
        <begin position="151"/>
        <end position="181"/>
    </location>
</feature>
<feature type="transmembrane region" description="Helical" evidence="10">
    <location>
        <begin position="226"/>
        <end position="243"/>
    </location>
</feature>
<evidence type="ECO:0000256" key="6">
    <source>
        <dbReference type="ARBA" id="ARBA00022592"/>
    </source>
</evidence>
<dbReference type="GO" id="GO:0005315">
    <property type="term" value="F:phosphate transmembrane transporter activity"/>
    <property type="evidence" value="ECO:0007669"/>
    <property type="project" value="InterPro"/>
</dbReference>
<dbReference type="PANTHER" id="PTHR42922:SF1">
    <property type="entry name" value="PHOSPHATE TRANSPORT SYSTEM PERMEASE PROTEIN PSTA"/>
    <property type="match status" value="1"/>
</dbReference>
<sequence length="377" mass="39730">MLQPSRGAARGTEKRTEAVALTVRTVTPGSALAGNRLPRTTPWLVLAGALLASFALFGLLAAASGGTLSVVGAVLVAAILYLLVITVMSAIVEGTRQAMDRFVTGLVTGAFLLAMVPLVSVGITVVSNGLARFDGEFFNSSMRNITGEGGGALHAMIGTLLITLAATIISVPLGLMTSIYLVEYGRGRLAKTITFLVDVMTGIPSIVAGLFAYALFAVFLGPGVRMGIVGAVALSVLMIPVVVRSSEEMLRLVPNELREAAYALGVPKWRTIVKVVLPTSIAGITTGIMLAIARVIGETAPLLITAGFTASMNYNLFQDRMQSLPVYVYTQFANQGNPAFAFFERAWAAALLLILIVMALNLLARLIAKWFAPKTGR</sequence>
<feature type="transmembrane region" description="Helical" evidence="10">
    <location>
        <begin position="70"/>
        <end position="91"/>
    </location>
</feature>
<dbReference type="AlphaFoldDB" id="A0A2S9QPV9"/>
<dbReference type="SUPFAM" id="SSF161098">
    <property type="entry name" value="MetI-like"/>
    <property type="match status" value="1"/>
</dbReference>
<evidence type="ECO:0000313" key="12">
    <source>
        <dbReference type="EMBL" id="PRI11623.1"/>
    </source>
</evidence>
<keyword evidence="4" id="KW-0813">Transport</keyword>
<reference evidence="12 13" key="1">
    <citation type="journal article" date="2017" name="New Microbes New Infect">
        <title>Genome sequence of 'Leucobacter massiliensis' sp. nov. isolated from human pharynx after travel to the 2014 Hajj.</title>
        <authorList>
            <person name="Leangapichart T."/>
            <person name="Gautret P."/>
            <person name="Nguyen T.T."/>
            <person name="Armstrong N."/>
            <person name="Rolain J.M."/>
        </authorList>
    </citation>
    <scope>NUCLEOTIDE SEQUENCE [LARGE SCALE GENOMIC DNA]</scope>
    <source>
        <strain evidence="12 13">122RC15</strain>
    </source>
</reference>
<comment type="similarity">
    <text evidence="3 10">Belongs to the binding-protein-dependent transport system permease family. CysTW subfamily.</text>
</comment>
<dbReference type="Proteomes" id="UP000238650">
    <property type="component" value="Unassembled WGS sequence"/>
</dbReference>
<name>A0A2S9QPV9_9MICO</name>
<dbReference type="InterPro" id="IPR005672">
    <property type="entry name" value="Phosphate_PstA"/>
</dbReference>
<comment type="caution">
    <text evidence="12">The sequence shown here is derived from an EMBL/GenBank/DDBJ whole genome shotgun (WGS) entry which is preliminary data.</text>
</comment>
<dbReference type="GO" id="GO:0035435">
    <property type="term" value="P:phosphate ion transmembrane transport"/>
    <property type="evidence" value="ECO:0007669"/>
    <property type="project" value="InterPro"/>
</dbReference>
<feature type="transmembrane region" description="Helical" evidence="10">
    <location>
        <begin position="346"/>
        <end position="368"/>
    </location>
</feature>
<evidence type="ECO:0000256" key="2">
    <source>
        <dbReference type="ARBA" id="ARBA00004651"/>
    </source>
</evidence>
<evidence type="ECO:0000313" key="13">
    <source>
        <dbReference type="Proteomes" id="UP000238650"/>
    </source>
</evidence>
<protein>
    <recommendedName>
        <fullName evidence="10">Phosphate transport system permease protein PstA</fullName>
    </recommendedName>
</protein>